<dbReference type="EMBL" id="LT554489">
    <property type="protein sequence ID" value="SAM06023.1"/>
    <property type="molecule type" value="Genomic_DNA"/>
</dbReference>
<dbReference type="GO" id="GO:0015031">
    <property type="term" value="P:protein transport"/>
    <property type="evidence" value="ECO:0007669"/>
    <property type="project" value="TreeGrafter"/>
</dbReference>
<dbReference type="GO" id="GO:0005737">
    <property type="term" value="C:cytoplasm"/>
    <property type="evidence" value="ECO:0007669"/>
    <property type="project" value="TreeGrafter"/>
</dbReference>
<organism evidence="3">
    <name type="scientific">Absidia glauca</name>
    <name type="common">Pin mould</name>
    <dbReference type="NCBI Taxonomy" id="4829"/>
    <lineage>
        <taxon>Eukaryota</taxon>
        <taxon>Fungi</taxon>
        <taxon>Fungi incertae sedis</taxon>
        <taxon>Mucoromycota</taxon>
        <taxon>Mucoromycotina</taxon>
        <taxon>Mucoromycetes</taxon>
        <taxon>Mucorales</taxon>
        <taxon>Cunninghamellaceae</taxon>
        <taxon>Absidia</taxon>
    </lineage>
</organism>
<dbReference type="OMA" id="HIAPIKQ"/>
<evidence type="ECO:0000256" key="1">
    <source>
        <dbReference type="SAM" id="MobiDB-lite"/>
    </source>
</evidence>
<dbReference type="InParanoid" id="A0A163KC32"/>
<protein>
    <recommendedName>
        <fullName evidence="2">Arrestin C-terminal-like domain-containing protein</fullName>
    </recommendedName>
</protein>
<feature type="region of interest" description="Disordered" evidence="1">
    <location>
        <begin position="479"/>
        <end position="521"/>
    </location>
</feature>
<keyword evidence="4" id="KW-1185">Reference proteome</keyword>
<dbReference type="PANTHER" id="PTHR11188">
    <property type="entry name" value="ARRESTIN DOMAIN CONTAINING PROTEIN"/>
    <property type="match status" value="1"/>
</dbReference>
<dbReference type="InterPro" id="IPR011022">
    <property type="entry name" value="Arrestin_C-like"/>
</dbReference>
<dbReference type="Gene3D" id="2.60.40.640">
    <property type="match status" value="2"/>
</dbReference>
<name>A0A163KC32_ABSGL</name>
<evidence type="ECO:0000313" key="4">
    <source>
        <dbReference type="Proteomes" id="UP000078561"/>
    </source>
</evidence>
<proteinExistence type="predicted"/>
<evidence type="ECO:0000313" key="3">
    <source>
        <dbReference type="EMBL" id="SAM06023.1"/>
    </source>
</evidence>
<reference evidence="3" key="1">
    <citation type="submission" date="2016-04" db="EMBL/GenBank/DDBJ databases">
        <authorList>
            <person name="Evans L.H."/>
            <person name="Alamgir A."/>
            <person name="Owens N."/>
            <person name="Weber N.D."/>
            <person name="Virtaneva K."/>
            <person name="Barbian K."/>
            <person name="Babar A."/>
            <person name="Rosenke K."/>
        </authorList>
    </citation>
    <scope>NUCLEOTIDE SEQUENCE [LARGE SCALE GENOMIC DNA]</scope>
    <source>
        <strain evidence="3">CBS 101.48</strain>
    </source>
</reference>
<evidence type="ECO:0000259" key="2">
    <source>
        <dbReference type="SMART" id="SM01017"/>
    </source>
</evidence>
<dbReference type="Pfam" id="PF02752">
    <property type="entry name" value="Arrestin_C"/>
    <property type="match status" value="1"/>
</dbReference>
<dbReference type="STRING" id="4829.A0A163KC32"/>
<dbReference type="PANTHER" id="PTHR11188:SF17">
    <property type="entry name" value="FI21816P1"/>
    <property type="match status" value="1"/>
</dbReference>
<dbReference type="InterPro" id="IPR050357">
    <property type="entry name" value="Arrestin_domain-protein"/>
</dbReference>
<gene>
    <name evidence="3" type="primary">ABSGL_11899.1 scaffold 12357</name>
</gene>
<dbReference type="SMART" id="SM01017">
    <property type="entry name" value="Arrestin_C"/>
    <property type="match status" value="1"/>
</dbReference>
<dbReference type="Proteomes" id="UP000078561">
    <property type="component" value="Unassembled WGS sequence"/>
</dbReference>
<accession>A0A163KC32</accession>
<dbReference type="AlphaFoldDB" id="A0A163KC32"/>
<feature type="compositionally biased region" description="Basic and acidic residues" evidence="1">
    <location>
        <begin position="511"/>
        <end position="521"/>
    </location>
</feature>
<dbReference type="InterPro" id="IPR014752">
    <property type="entry name" value="Arrestin-like_C"/>
</dbReference>
<feature type="domain" description="Arrestin C-terminal-like" evidence="2">
    <location>
        <begin position="199"/>
        <end position="374"/>
    </location>
</feature>
<dbReference type="OrthoDB" id="7785529at2759"/>
<sequence length="521" mass="56573">MNPAGTNTLYADASFIDKYKLSIELDRTNAQDNVYFAGDCIQGKVRIPYAHTLTSTSRLDIHLSCTFRPHDNTINTTDEGRSSTTKLFKVLVSPCLMVAPNNDYVAFSVPIPTDIPSTMKDRTLPGTTTYKIKAIHEMISLPLSLYPKESKDVTILDRINVNDASYQSSLSTAKDLKAVIPKDVTTKNKAVGKWIHSDSSNPVQCRMSIPSTCFVEGHNIPITLHVQHIAPVKQMEGIQIQLERIVNFTTATGERSVDTLTLSDTILPLICDVDDHSAQVNSHITIPTPTAPTLQSSFSPIQISYRLKATVNLDINNLLDETATPSRKRDIAKGMVNSWGKRIGWAVDGSVTGILPDSIVELELPLTIGTIVDNNDSPSLPTTISNDNSQISLRSASSVSLPPCPPKLPARPASISSPSSCPLIQSSFTASPICEKGNWTVAMESGPPPPPPPAPTTLHQTRSITDPYSLIDYNSSATLAHPHHPLQQPSAPKLDEIEDPDIKGGRSKSTPPEKHPLYLGS</sequence>